<proteinExistence type="predicted"/>
<dbReference type="AlphaFoldDB" id="A0A0F9T0V4"/>
<comment type="caution">
    <text evidence="1">The sequence shown here is derived from an EMBL/GenBank/DDBJ whole genome shotgun (WGS) entry which is preliminary data.</text>
</comment>
<sequence length="39" mass="4648">MTKTEYSIEAMEKIIKARESMGKDASYEKRLVKAWKRQL</sequence>
<organism evidence="1">
    <name type="scientific">marine sediment metagenome</name>
    <dbReference type="NCBI Taxonomy" id="412755"/>
    <lineage>
        <taxon>unclassified sequences</taxon>
        <taxon>metagenomes</taxon>
        <taxon>ecological metagenomes</taxon>
    </lineage>
</organism>
<dbReference type="EMBL" id="LAZR01000353">
    <property type="protein sequence ID" value="KKN72869.1"/>
    <property type="molecule type" value="Genomic_DNA"/>
</dbReference>
<accession>A0A0F9T0V4</accession>
<evidence type="ECO:0000313" key="1">
    <source>
        <dbReference type="EMBL" id="KKN72869.1"/>
    </source>
</evidence>
<name>A0A0F9T0V4_9ZZZZ</name>
<feature type="non-terminal residue" evidence="1">
    <location>
        <position position="39"/>
    </location>
</feature>
<gene>
    <name evidence="1" type="ORF">LCGC14_0405730</name>
</gene>
<protein>
    <submittedName>
        <fullName evidence="1">Uncharacterized protein</fullName>
    </submittedName>
</protein>
<reference evidence="1" key="1">
    <citation type="journal article" date="2015" name="Nature">
        <title>Complex archaea that bridge the gap between prokaryotes and eukaryotes.</title>
        <authorList>
            <person name="Spang A."/>
            <person name="Saw J.H."/>
            <person name="Jorgensen S.L."/>
            <person name="Zaremba-Niedzwiedzka K."/>
            <person name="Martijn J."/>
            <person name="Lind A.E."/>
            <person name="van Eijk R."/>
            <person name="Schleper C."/>
            <person name="Guy L."/>
            <person name="Ettema T.J."/>
        </authorList>
    </citation>
    <scope>NUCLEOTIDE SEQUENCE</scope>
</reference>